<gene>
    <name evidence="1" type="ORF">DESAMIL20_389</name>
</gene>
<dbReference type="AlphaFoldDB" id="A0A1X4XZ50"/>
<dbReference type="EMBL" id="MDSU01000005">
    <property type="protein sequence ID" value="OSS42783.1"/>
    <property type="molecule type" value="Genomic_DNA"/>
</dbReference>
<name>A0A1X4XZ50_9BACT</name>
<reference evidence="1 2" key="1">
    <citation type="journal article" date="2017" name="Front. Microbiol.">
        <title>Genome Sequence of Desulfurella amilsii Strain TR1 and Comparative Genomics of Desulfurellaceae Family.</title>
        <authorList>
            <person name="Florentino A.P."/>
            <person name="Stams A.J."/>
            <person name="Sanchez-Andrea I."/>
        </authorList>
    </citation>
    <scope>NUCLEOTIDE SEQUENCE [LARGE SCALE GENOMIC DNA]</scope>
    <source>
        <strain evidence="1 2">TR1</strain>
    </source>
</reference>
<accession>A0A1X4XZ50</accession>
<dbReference type="STRING" id="1562698.DESAMIL20_389"/>
<keyword evidence="2" id="KW-1185">Reference proteome</keyword>
<evidence type="ECO:0000313" key="2">
    <source>
        <dbReference type="Proteomes" id="UP000194141"/>
    </source>
</evidence>
<protein>
    <submittedName>
        <fullName evidence="1">Uncharacterized protein</fullName>
    </submittedName>
</protein>
<dbReference type="RefSeq" id="WP_086033203.1">
    <property type="nucleotide sequence ID" value="NZ_MDSU01000005.1"/>
</dbReference>
<dbReference type="Proteomes" id="UP000194141">
    <property type="component" value="Unassembled WGS sequence"/>
</dbReference>
<sequence length="92" mass="9977">MKGFMQGLIVLAIMLSSISAFGYTLVVGKIISVDKNTAQIEILSKLCHGKHTVTVKNPQAIPVNLIHKVNFLMQIDKNCSSVVIGNTNRGPQ</sequence>
<organism evidence="1 2">
    <name type="scientific">Desulfurella amilsii</name>
    <dbReference type="NCBI Taxonomy" id="1562698"/>
    <lineage>
        <taxon>Bacteria</taxon>
        <taxon>Pseudomonadati</taxon>
        <taxon>Campylobacterota</taxon>
        <taxon>Desulfurellia</taxon>
        <taxon>Desulfurellales</taxon>
        <taxon>Desulfurellaceae</taxon>
        <taxon>Desulfurella</taxon>
    </lineage>
</organism>
<comment type="caution">
    <text evidence="1">The sequence shown here is derived from an EMBL/GenBank/DDBJ whole genome shotgun (WGS) entry which is preliminary data.</text>
</comment>
<dbReference type="OrthoDB" id="9941837at2"/>
<proteinExistence type="predicted"/>
<evidence type="ECO:0000313" key="1">
    <source>
        <dbReference type="EMBL" id="OSS42783.1"/>
    </source>
</evidence>